<name>A0A194RE33_PAPMA</name>
<dbReference type="GO" id="GO:0005737">
    <property type="term" value="C:cytoplasm"/>
    <property type="evidence" value="ECO:0007669"/>
    <property type="project" value="TreeGrafter"/>
</dbReference>
<dbReference type="STRING" id="76193.A0A194RE33"/>
<evidence type="ECO:0000313" key="2">
    <source>
        <dbReference type="EMBL" id="KPJ16093.1"/>
    </source>
</evidence>
<dbReference type="PANTHER" id="PTHR13410">
    <property type="entry name" value="PROTEIN PBDC1"/>
    <property type="match status" value="1"/>
</dbReference>
<dbReference type="InterPro" id="IPR021148">
    <property type="entry name" value="Polysacc_synth_dom"/>
</dbReference>
<dbReference type="InParanoid" id="A0A194RE33"/>
<reference evidence="2 3" key="1">
    <citation type="journal article" date="2015" name="Nat. Commun.">
        <title>Outbred genome sequencing and CRISPR/Cas9 gene editing in butterflies.</title>
        <authorList>
            <person name="Li X."/>
            <person name="Fan D."/>
            <person name="Zhang W."/>
            <person name="Liu G."/>
            <person name="Zhang L."/>
            <person name="Zhao L."/>
            <person name="Fang X."/>
            <person name="Chen L."/>
            <person name="Dong Y."/>
            <person name="Chen Y."/>
            <person name="Ding Y."/>
            <person name="Zhao R."/>
            <person name="Feng M."/>
            <person name="Zhu Y."/>
            <person name="Feng Y."/>
            <person name="Jiang X."/>
            <person name="Zhu D."/>
            <person name="Xiang H."/>
            <person name="Feng X."/>
            <person name="Li S."/>
            <person name="Wang J."/>
            <person name="Zhang G."/>
            <person name="Kronforst M.R."/>
            <person name="Wang W."/>
        </authorList>
    </citation>
    <scope>NUCLEOTIDE SEQUENCE [LARGE SCALE GENOMIC DNA]</scope>
    <source>
        <strain evidence="2">Ya'a_city_454_Pm</strain>
        <tissue evidence="2">Whole body</tissue>
    </source>
</reference>
<dbReference type="PANTHER" id="PTHR13410:SF9">
    <property type="entry name" value="PROTEIN PBDC1"/>
    <property type="match status" value="1"/>
</dbReference>
<protein>
    <submittedName>
        <fullName evidence="2">UPF0368 protein Cxorf26-like</fullName>
    </submittedName>
</protein>
<dbReference type="InterPro" id="IPR008476">
    <property type="entry name" value="PBDC1_metazoa/fungi"/>
</dbReference>
<keyword evidence="3" id="KW-1185">Reference proteome</keyword>
<accession>A0A194RE33</accession>
<dbReference type="Pfam" id="PF04669">
    <property type="entry name" value="PBDC1"/>
    <property type="match status" value="1"/>
</dbReference>
<organism evidence="2 3">
    <name type="scientific">Papilio machaon</name>
    <name type="common">Old World swallowtail butterfly</name>
    <dbReference type="NCBI Taxonomy" id="76193"/>
    <lineage>
        <taxon>Eukaryota</taxon>
        <taxon>Metazoa</taxon>
        <taxon>Ecdysozoa</taxon>
        <taxon>Arthropoda</taxon>
        <taxon>Hexapoda</taxon>
        <taxon>Insecta</taxon>
        <taxon>Pterygota</taxon>
        <taxon>Neoptera</taxon>
        <taxon>Endopterygota</taxon>
        <taxon>Lepidoptera</taxon>
        <taxon>Glossata</taxon>
        <taxon>Ditrysia</taxon>
        <taxon>Papilionoidea</taxon>
        <taxon>Papilionidae</taxon>
        <taxon>Papilioninae</taxon>
        <taxon>Papilio</taxon>
    </lineage>
</organism>
<gene>
    <name evidence="2" type="ORF">RR48_06048</name>
</gene>
<evidence type="ECO:0000313" key="3">
    <source>
        <dbReference type="Proteomes" id="UP000053240"/>
    </source>
</evidence>
<dbReference type="InterPro" id="IPR023139">
    <property type="entry name" value="PBDC1-like_dom_sf"/>
</dbReference>
<dbReference type="Gene3D" id="1.10.3560.10">
    <property type="entry name" value="yst0336 like domain"/>
    <property type="match status" value="1"/>
</dbReference>
<dbReference type="FunCoup" id="A0A194RE33">
    <property type="interactions" value="1168"/>
</dbReference>
<feature type="domain" description="Polysaccharide biosynthesis" evidence="1">
    <location>
        <begin position="34"/>
        <end position="158"/>
    </location>
</feature>
<sequence length="180" mass="21226">MSKSNRHKKTTLACPNIEDVLSRPAEEFDNDETLEHLWAAKAMEHSDIYFNVLCSVDTRWLRLTQHDDLIYNHFRQDFPDMDVKYINENVLKNNVNKSRWRMFCEKFKNIVEDYSFGTLLRADTNGDYSEQNTILVPRVQFYAIEIARNREGLNNEVKKRCKCASKLSMEAQEHTQEVAV</sequence>
<dbReference type="AlphaFoldDB" id="A0A194RE33"/>
<dbReference type="EMBL" id="KQ460313">
    <property type="protein sequence ID" value="KPJ16093.1"/>
    <property type="molecule type" value="Genomic_DNA"/>
</dbReference>
<evidence type="ECO:0000259" key="1">
    <source>
        <dbReference type="Pfam" id="PF04669"/>
    </source>
</evidence>
<proteinExistence type="predicted"/>
<dbReference type="Proteomes" id="UP000053240">
    <property type="component" value="Unassembled WGS sequence"/>
</dbReference>